<dbReference type="Pfam" id="PF00113">
    <property type="entry name" value="Enolase_C"/>
    <property type="match status" value="1"/>
</dbReference>
<evidence type="ECO:0000313" key="11">
    <source>
        <dbReference type="Proteomes" id="UP001370490"/>
    </source>
</evidence>
<dbReference type="AlphaFoldDB" id="A0AAN8VEX4"/>
<feature type="domain" description="Enolase C-terminal TIM barrel" evidence="9">
    <location>
        <begin position="56"/>
        <end position="96"/>
    </location>
</feature>
<protein>
    <recommendedName>
        <fullName evidence="4">phosphopyruvate hydratase</fullName>
        <ecNumber evidence="4">4.2.1.11</ecNumber>
    </recommendedName>
</protein>
<name>A0AAN8VEX4_9MAGN</name>
<proteinExistence type="inferred from homology"/>
<dbReference type="InterPro" id="IPR020809">
    <property type="entry name" value="Enolase_CS"/>
</dbReference>
<dbReference type="GO" id="GO:0000287">
    <property type="term" value="F:magnesium ion binding"/>
    <property type="evidence" value="ECO:0007669"/>
    <property type="project" value="InterPro"/>
</dbReference>
<accession>A0AAN8VEX4</accession>
<dbReference type="EC" id="4.2.1.11" evidence="4"/>
<feature type="non-terminal residue" evidence="10">
    <location>
        <position position="1"/>
    </location>
</feature>
<dbReference type="Gene3D" id="3.20.20.120">
    <property type="entry name" value="Enolase-like C-terminal domain"/>
    <property type="match status" value="1"/>
</dbReference>
<dbReference type="GO" id="GO:0004634">
    <property type="term" value="F:phosphopyruvate hydratase activity"/>
    <property type="evidence" value="ECO:0007669"/>
    <property type="project" value="UniProtKB-EC"/>
</dbReference>
<keyword evidence="6" id="KW-0324">Glycolysis</keyword>
<dbReference type="SUPFAM" id="SSF51604">
    <property type="entry name" value="Enolase C-terminal domain-like"/>
    <property type="match status" value="1"/>
</dbReference>
<evidence type="ECO:0000256" key="3">
    <source>
        <dbReference type="ARBA" id="ARBA00009604"/>
    </source>
</evidence>
<evidence type="ECO:0000256" key="8">
    <source>
        <dbReference type="SAM" id="Phobius"/>
    </source>
</evidence>
<dbReference type="GO" id="GO:0006096">
    <property type="term" value="P:glycolytic process"/>
    <property type="evidence" value="ECO:0007669"/>
    <property type="project" value="UniProtKB-KW"/>
</dbReference>
<keyword evidence="8" id="KW-0472">Membrane</keyword>
<dbReference type="InterPro" id="IPR036849">
    <property type="entry name" value="Enolase-like_C_sf"/>
</dbReference>
<keyword evidence="8" id="KW-1133">Transmembrane helix</keyword>
<evidence type="ECO:0000256" key="1">
    <source>
        <dbReference type="ARBA" id="ARBA00001946"/>
    </source>
</evidence>
<dbReference type="EMBL" id="JBAMMX010000015">
    <property type="protein sequence ID" value="KAK6926353.1"/>
    <property type="molecule type" value="Genomic_DNA"/>
</dbReference>
<reference evidence="10 11" key="1">
    <citation type="submission" date="2023-12" db="EMBL/GenBank/DDBJ databases">
        <title>A high-quality genome assembly for Dillenia turbinata (Dilleniales).</title>
        <authorList>
            <person name="Chanderbali A."/>
        </authorList>
    </citation>
    <scope>NUCLEOTIDE SEQUENCE [LARGE SCALE GENOMIC DNA]</scope>
    <source>
        <strain evidence="10">LSX21</strain>
        <tissue evidence="10">Leaf</tissue>
    </source>
</reference>
<comment type="caution">
    <text evidence="10">The sequence shown here is derived from an EMBL/GenBank/DDBJ whole genome shotgun (WGS) entry which is preliminary data.</text>
</comment>
<evidence type="ECO:0000259" key="9">
    <source>
        <dbReference type="Pfam" id="PF00113"/>
    </source>
</evidence>
<evidence type="ECO:0000256" key="6">
    <source>
        <dbReference type="ARBA" id="ARBA00023152"/>
    </source>
</evidence>
<evidence type="ECO:0000256" key="5">
    <source>
        <dbReference type="ARBA" id="ARBA00022842"/>
    </source>
</evidence>
<feature type="transmembrane region" description="Helical" evidence="8">
    <location>
        <begin position="20"/>
        <end position="39"/>
    </location>
</feature>
<keyword evidence="8" id="KW-0812">Transmembrane</keyword>
<gene>
    <name evidence="10" type="ORF">RJ641_008072</name>
</gene>
<dbReference type="PROSITE" id="PS00164">
    <property type="entry name" value="ENOLASE"/>
    <property type="match status" value="1"/>
</dbReference>
<dbReference type="Proteomes" id="UP001370490">
    <property type="component" value="Unassembled WGS sequence"/>
</dbReference>
<keyword evidence="5" id="KW-0460">Magnesium</keyword>
<evidence type="ECO:0000313" key="10">
    <source>
        <dbReference type="EMBL" id="KAK6926353.1"/>
    </source>
</evidence>
<dbReference type="InterPro" id="IPR000941">
    <property type="entry name" value="Enolase"/>
</dbReference>
<comment type="similarity">
    <text evidence="3">Belongs to the enolase family.</text>
</comment>
<dbReference type="PANTHER" id="PTHR11902:SF1">
    <property type="entry name" value="ENOLASE"/>
    <property type="match status" value="1"/>
</dbReference>
<evidence type="ECO:0000256" key="2">
    <source>
        <dbReference type="ARBA" id="ARBA00005031"/>
    </source>
</evidence>
<dbReference type="PANTHER" id="PTHR11902">
    <property type="entry name" value="ENOLASE"/>
    <property type="match status" value="1"/>
</dbReference>
<comment type="cofactor">
    <cofactor evidence="1">
        <name>Mg(2+)</name>
        <dbReference type="ChEBI" id="CHEBI:18420"/>
    </cofactor>
</comment>
<sequence>DPFDLNDWEHYKKMTAEIGQQVHIPSYLLFYVLLVLWLYREKIFICALNLHGFVPRMDKLINEKACSALLLKANQIGSVTESIKAVRMSKHAGWGCHGPPQKW</sequence>
<evidence type="ECO:0000256" key="4">
    <source>
        <dbReference type="ARBA" id="ARBA00012058"/>
    </source>
</evidence>
<keyword evidence="7" id="KW-0456">Lyase</keyword>
<dbReference type="InterPro" id="IPR020810">
    <property type="entry name" value="Enolase_C"/>
</dbReference>
<evidence type="ECO:0000256" key="7">
    <source>
        <dbReference type="ARBA" id="ARBA00023239"/>
    </source>
</evidence>
<organism evidence="10 11">
    <name type="scientific">Dillenia turbinata</name>
    <dbReference type="NCBI Taxonomy" id="194707"/>
    <lineage>
        <taxon>Eukaryota</taxon>
        <taxon>Viridiplantae</taxon>
        <taxon>Streptophyta</taxon>
        <taxon>Embryophyta</taxon>
        <taxon>Tracheophyta</taxon>
        <taxon>Spermatophyta</taxon>
        <taxon>Magnoliopsida</taxon>
        <taxon>eudicotyledons</taxon>
        <taxon>Gunneridae</taxon>
        <taxon>Pentapetalae</taxon>
        <taxon>Dilleniales</taxon>
        <taxon>Dilleniaceae</taxon>
        <taxon>Dillenia</taxon>
    </lineage>
</organism>
<keyword evidence="11" id="KW-1185">Reference proteome</keyword>
<comment type="pathway">
    <text evidence="2">Carbohydrate degradation; glycolysis; pyruvate from D-glyceraldehyde 3-phosphate: step 4/5.</text>
</comment>
<dbReference type="GO" id="GO:0000015">
    <property type="term" value="C:phosphopyruvate hydratase complex"/>
    <property type="evidence" value="ECO:0007669"/>
    <property type="project" value="InterPro"/>
</dbReference>